<feature type="transmembrane region" description="Helical" evidence="1">
    <location>
        <begin position="23"/>
        <end position="47"/>
    </location>
</feature>
<dbReference type="EMBL" id="PVZC01000007">
    <property type="protein sequence ID" value="PRX96750.1"/>
    <property type="molecule type" value="Genomic_DNA"/>
</dbReference>
<feature type="transmembrane region" description="Helical" evidence="1">
    <location>
        <begin position="89"/>
        <end position="107"/>
    </location>
</feature>
<keyword evidence="3" id="KW-1185">Reference proteome</keyword>
<keyword evidence="1" id="KW-0812">Transmembrane</keyword>
<dbReference type="OrthoDB" id="582306at2"/>
<accession>A0A2T0PZ02</accession>
<dbReference type="AlphaFoldDB" id="A0A2T0PZ02"/>
<evidence type="ECO:0008006" key="4">
    <source>
        <dbReference type="Google" id="ProtNLM"/>
    </source>
</evidence>
<evidence type="ECO:0000313" key="3">
    <source>
        <dbReference type="Proteomes" id="UP000237846"/>
    </source>
</evidence>
<organism evidence="2 3">
    <name type="scientific">Allonocardiopsis opalescens</name>
    <dbReference type="NCBI Taxonomy" id="1144618"/>
    <lineage>
        <taxon>Bacteria</taxon>
        <taxon>Bacillati</taxon>
        <taxon>Actinomycetota</taxon>
        <taxon>Actinomycetes</taxon>
        <taxon>Streptosporangiales</taxon>
        <taxon>Allonocardiopsis</taxon>
    </lineage>
</organism>
<proteinExistence type="predicted"/>
<keyword evidence="1" id="KW-0472">Membrane</keyword>
<protein>
    <recommendedName>
        <fullName evidence="4">Flagellar biosynthetic protein FliP</fullName>
    </recommendedName>
</protein>
<evidence type="ECO:0000313" key="2">
    <source>
        <dbReference type="EMBL" id="PRX96750.1"/>
    </source>
</evidence>
<dbReference type="RefSeq" id="WP_106250210.1">
    <property type="nucleotide sequence ID" value="NZ_PVZC01000007.1"/>
</dbReference>
<comment type="caution">
    <text evidence="2">The sequence shown here is derived from an EMBL/GenBank/DDBJ whole genome shotgun (WGS) entry which is preliminary data.</text>
</comment>
<keyword evidence="1" id="KW-1133">Transmembrane helix</keyword>
<dbReference type="Proteomes" id="UP000237846">
    <property type="component" value="Unassembled WGS sequence"/>
</dbReference>
<reference evidence="2 3" key="1">
    <citation type="submission" date="2018-03" db="EMBL/GenBank/DDBJ databases">
        <title>Genomic Encyclopedia of Archaeal and Bacterial Type Strains, Phase II (KMG-II): from individual species to whole genera.</title>
        <authorList>
            <person name="Goeker M."/>
        </authorList>
    </citation>
    <scope>NUCLEOTIDE SEQUENCE [LARGE SCALE GENOMIC DNA]</scope>
    <source>
        <strain evidence="2 3">DSM 45601</strain>
    </source>
</reference>
<sequence>METQQQVRQHSTRTRTWHFIRHFAEMVAAMLVGMVVLGLATEGVLALTGLDLPASPEFASLKMAFDMAVGMVVWMRFRGHGWASTLEMSGVMFLPPVALFPVLWLGLLSADTMHLVEHVLMLPLMLAVMLRRRTEFGG</sequence>
<evidence type="ECO:0000256" key="1">
    <source>
        <dbReference type="SAM" id="Phobius"/>
    </source>
</evidence>
<gene>
    <name evidence="2" type="ORF">CLV72_107273</name>
</gene>
<name>A0A2T0PZ02_9ACTN</name>